<evidence type="ECO:0000313" key="4">
    <source>
        <dbReference type="Proteomes" id="UP001108240"/>
    </source>
</evidence>
<feature type="compositionally biased region" description="Polar residues" evidence="1">
    <location>
        <begin position="96"/>
        <end position="110"/>
    </location>
</feature>
<dbReference type="GO" id="GO:0005929">
    <property type="term" value="C:cilium"/>
    <property type="evidence" value="ECO:0007669"/>
    <property type="project" value="TreeGrafter"/>
</dbReference>
<feature type="region of interest" description="Disordered" evidence="1">
    <location>
        <begin position="565"/>
        <end position="595"/>
    </location>
</feature>
<proteinExistence type="predicted"/>
<dbReference type="InterPro" id="IPR040467">
    <property type="entry name" value="CCDC66_dom"/>
</dbReference>
<keyword evidence="4" id="KW-1185">Reference proteome</keyword>
<feature type="region of interest" description="Disordered" evidence="1">
    <location>
        <begin position="621"/>
        <end position="646"/>
    </location>
</feature>
<evidence type="ECO:0000259" key="2">
    <source>
        <dbReference type="Pfam" id="PF15236"/>
    </source>
</evidence>
<accession>A0A8C1HAE3</accession>
<feature type="compositionally biased region" description="Polar residues" evidence="1">
    <location>
        <begin position="70"/>
        <end position="84"/>
    </location>
</feature>
<protein>
    <submittedName>
        <fullName evidence="3">Coiled-coil domain containing 66</fullName>
    </submittedName>
</protein>
<dbReference type="Pfam" id="PF15236">
    <property type="entry name" value="CCDC66"/>
    <property type="match status" value="1"/>
</dbReference>
<dbReference type="PANTHER" id="PTHR22736:SF2">
    <property type="entry name" value="COILED-COIL DOMAIN-CONTAINING PROTEIN 66"/>
    <property type="match status" value="1"/>
</dbReference>
<evidence type="ECO:0000313" key="3">
    <source>
        <dbReference type="Ensembl" id="ENSCCRP00000035826.2"/>
    </source>
</evidence>
<feature type="region of interest" description="Disordered" evidence="1">
    <location>
        <begin position="240"/>
        <end position="276"/>
    </location>
</feature>
<organism evidence="3 4">
    <name type="scientific">Cyprinus carpio carpio</name>
    <dbReference type="NCBI Taxonomy" id="630221"/>
    <lineage>
        <taxon>Eukaryota</taxon>
        <taxon>Metazoa</taxon>
        <taxon>Chordata</taxon>
        <taxon>Craniata</taxon>
        <taxon>Vertebrata</taxon>
        <taxon>Euteleostomi</taxon>
        <taxon>Actinopterygii</taxon>
        <taxon>Neopterygii</taxon>
        <taxon>Teleostei</taxon>
        <taxon>Ostariophysi</taxon>
        <taxon>Cypriniformes</taxon>
        <taxon>Cyprinidae</taxon>
        <taxon>Cyprininae</taxon>
        <taxon>Cyprinus</taxon>
    </lineage>
</organism>
<evidence type="ECO:0000256" key="1">
    <source>
        <dbReference type="SAM" id="MobiDB-lite"/>
    </source>
</evidence>
<dbReference type="GO" id="GO:0060271">
    <property type="term" value="P:cilium assembly"/>
    <property type="evidence" value="ECO:0007669"/>
    <property type="project" value="TreeGrafter"/>
</dbReference>
<dbReference type="GO" id="GO:0008017">
    <property type="term" value="F:microtubule binding"/>
    <property type="evidence" value="ECO:0007669"/>
    <property type="project" value="TreeGrafter"/>
</dbReference>
<feature type="domain" description="CCDC66" evidence="2">
    <location>
        <begin position="384"/>
        <end position="431"/>
    </location>
</feature>
<reference evidence="3" key="1">
    <citation type="submission" date="2025-08" db="UniProtKB">
        <authorList>
            <consortium name="Ensembl"/>
        </authorList>
    </citation>
    <scope>IDENTIFICATION</scope>
</reference>
<feature type="compositionally biased region" description="Basic and acidic residues" evidence="1">
    <location>
        <begin position="170"/>
        <end position="185"/>
    </location>
</feature>
<feature type="compositionally biased region" description="Polar residues" evidence="1">
    <location>
        <begin position="621"/>
        <end position="640"/>
    </location>
</feature>
<feature type="compositionally biased region" description="Polar residues" evidence="1">
    <location>
        <begin position="145"/>
        <end position="154"/>
    </location>
</feature>
<dbReference type="InterPro" id="IPR039183">
    <property type="entry name" value="CCD66"/>
</dbReference>
<dbReference type="PANTHER" id="PTHR22736">
    <property type="entry name" value="COILED-COIL DOMAIN-CONTAINING PROTEIN 66"/>
    <property type="match status" value="1"/>
</dbReference>
<sequence length="669" mass="75029">MMKNLGDGLLFELENGKPRLVLAKYGAESKSTNKKGSCQIPPRNKTHKIINSKQCPPQPDKAEREKRSKNTAAVSCVGQNSTGGPKSRSSEAVRVQSDSSRNDSVTQQKESMVCLTQEQFQQILSTISSSSAANTHTHTEPVASSEENCPGTTGTAEELILDNHNYRHRASQEKTDRQPLSDEQHSGLFSTFGERERDRDKLEARRAQWRRELDEQMALKRQQKGSLKDMKAHSESCEARLKDLPETDGPSSRRAAGAESSNRRAPVQTQRELPAASRSAFIVGEAAPVEDLFSAQRQEQQRRWLQELDKQREEDKLRRQHDKEINSQAEDIELWAVHFDSLHQPSAVGPERGVPDPSSCLSHRSVSGALSTAWDGSSAFGGDSLGRASVDTTQGNQQRSSYLRTMTALLDPAQIEERERRKLKQLEHQEVQSRKTEELYLSIQRAQEEACKDKHIQRIRNLAKKGHNVSKLLHSLEADSVSQALSAEDLPAPSAMGTAAHSTTSPRRDTAVQTEIIPQPENETVIPRAAVTCPAPPNNTSQRCEVKASAKSHSKQHLREADAYEPYARSGRIHSLEKRPEWNTQRPSKAFVPASERYPEALQRHRQESRKQRQQQLMTLLERSTPQPLHNHKPQTQTLRTAPPAQGQRVCRFSLVVKNSDMSSTKRLM</sequence>
<reference evidence="3" key="2">
    <citation type="submission" date="2025-09" db="UniProtKB">
        <authorList>
            <consortium name="Ensembl"/>
        </authorList>
    </citation>
    <scope>IDENTIFICATION</scope>
</reference>
<dbReference type="Ensembl" id="ENSCCRT00000038826.2">
    <property type="protein sequence ID" value="ENSCCRP00000035826.2"/>
    <property type="gene ID" value="ENSCCRG00000019215.2"/>
</dbReference>
<feature type="region of interest" description="Disordered" evidence="1">
    <location>
        <begin position="131"/>
        <end position="154"/>
    </location>
</feature>
<feature type="region of interest" description="Disordered" evidence="1">
    <location>
        <begin position="168"/>
        <end position="200"/>
    </location>
</feature>
<dbReference type="GO" id="GO:0005874">
    <property type="term" value="C:microtubule"/>
    <property type="evidence" value="ECO:0007669"/>
    <property type="project" value="TreeGrafter"/>
</dbReference>
<dbReference type="AlphaFoldDB" id="A0A8C1HAE3"/>
<name>A0A8C1HAE3_CYPCA</name>
<dbReference type="Proteomes" id="UP001108240">
    <property type="component" value="Unplaced"/>
</dbReference>
<feature type="region of interest" description="Disordered" evidence="1">
    <location>
        <begin position="26"/>
        <end position="110"/>
    </location>
</feature>
<dbReference type="GeneTree" id="ENSGT00390000012411"/>